<dbReference type="GO" id="GO:0003677">
    <property type="term" value="F:DNA binding"/>
    <property type="evidence" value="ECO:0007669"/>
    <property type="project" value="InterPro"/>
</dbReference>
<evidence type="ECO:0000313" key="3">
    <source>
        <dbReference type="Proteomes" id="UP000030661"/>
    </source>
</evidence>
<dbReference type="GO" id="GO:0004803">
    <property type="term" value="F:transposase activity"/>
    <property type="evidence" value="ECO:0007669"/>
    <property type="project" value="InterPro"/>
</dbReference>
<sequence length="453" mass="52184">MNIPYVTRLAWVVTGLVFVQPALTAIHYENLTMIATALLIGSGFNLSMMSRMWLHAKGVSTLSYFFSDAKLDVTDAQTRYVKYALKVYNVVCGYFLVDGTFNHHTRLCTWIHGVCVLFDHVLKTNLQAICIVVLYYSDGILIKFPMCFRIYYQEEGKRMPWQRHKTWEYKKKYLLAADMLEWALDLGFPGCLVVADSWYGIGPFVKELKRLKLSYVLEIRASYTVKTPCITPKLMPTGRLAKHQIDEIALSPYFTRIARVIRCGFGRYLETGKAAHVLYDLKMATVRLKAIPGKHRLVESLDPTTQSSKYLLTNELTWKATKIVSAYSGRWVIEEFFRNAKQLTDMEGAMLRSEQGVTLSLCLVFWLDFLLHRENHAHCTAGTLSQESLTIPSIVRQAQYAKVKVFVEKVQQYEAFVTRWLDVEKQYLNKTRKVRKELIALEIADGDQLRLFA</sequence>
<dbReference type="InterPro" id="IPR012337">
    <property type="entry name" value="RNaseH-like_sf"/>
</dbReference>
<organism evidence="2">
    <name type="scientific">Vecturithrix granuli</name>
    <dbReference type="NCBI Taxonomy" id="1499967"/>
    <lineage>
        <taxon>Bacteria</taxon>
        <taxon>Candidatus Moduliflexota</taxon>
        <taxon>Candidatus Vecturitrichia</taxon>
        <taxon>Candidatus Vecturitrichales</taxon>
        <taxon>Candidatus Vecturitrichaceae</taxon>
        <taxon>Candidatus Vecturithrix</taxon>
    </lineage>
</organism>
<dbReference type="STRING" id="1499967.U27_01165"/>
<dbReference type="Proteomes" id="UP000030661">
    <property type="component" value="Unassembled WGS sequence"/>
</dbReference>
<dbReference type="SUPFAM" id="SSF53098">
    <property type="entry name" value="Ribonuclease H-like"/>
    <property type="match status" value="1"/>
</dbReference>
<accession>A0A081C9L0</accession>
<evidence type="ECO:0000259" key="1">
    <source>
        <dbReference type="Pfam" id="PF01609"/>
    </source>
</evidence>
<dbReference type="InterPro" id="IPR002559">
    <property type="entry name" value="Transposase_11"/>
</dbReference>
<proteinExistence type="predicted"/>
<name>A0A081C9L0_VECG1</name>
<evidence type="ECO:0000313" key="2">
    <source>
        <dbReference type="EMBL" id="GAK61265.1"/>
    </source>
</evidence>
<dbReference type="HOGENOM" id="CLU_603645_0_0_0"/>
<dbReference type="eggNOG" id="ENOG502ZPZ6">
    <property type="taxonomic scope" value="Bacteria"/>
</dbReference>
<dbReference type="GO" id="GO:0006313">
    <property type="term" value="P:DNA transposition"/>
    <property type="evidence" value="ECO:0007669"/>
    <property type="project" value="InterPro"/>
</dbReference>
<protein>
    <submittedName>
        <fullName evidence="2">Conserved domain protein</fullName>
    </submittedName>
</protein>
<keyword evidence="3" id="KW-1185">Reference proteome</keyword>
<dbReference type="AlphaFoldDB" id="A0A081C9L0"/>
<dbReference type="Pfam" id="PF01609">
    <property type="entry name" value="DDE_Tnp_1"/>
    <property type="match status" value="1"/>
</dbReference>
<dbReference type="EMBL" id="DF820478">
    <property type="protein sequence ID" value="GAK61265.1"/>
    <property type="molecule type" value="Genomic_DNA"/>
</dbReference>
<reference evidence="2" key="1">
    <citation type="journal article" date="2015" name="PeerJ">
        <title>First genomic representation of candidate bacterial phylum KSB3 points to enhanced environmental sensing as a trigger of wastewater bulking.</title>
        <authorList>
            <person name="Sekiguchi Y."/>
            <person name="Ohashi A."/>
            <person name="Parks D.H."/>
            <person name="Yamauchi T."/>
            <person name="Tyson G.W."/>
            <person name="Hugenholtz P."/>
        </authorList>
    </citation>
    <scope>NUCLEOTIDE SEQUENCE [LARGE SCALE GENOMIC DNA]</scope>
</reference>
<gene>
    <name evidence="2" type="ORF">U27_01165</name>
</gene>
<feature type="domain" description="Transposase IS4-like" evidence="1">
    <location>
        <begin position="178"/>
        <end position="365"/>
    </location>
</feature>